<dbReference type="Proteomes" id="UP000464597">
    <property type="component" value="Chromosome"/>
</dbReference>
<dbReference type="RefSeq" id="WP_159423168.1">
    <property type="nucleotide sequence ID" value="NZ_CP047180.1"/>
</dbReference>
<sequence>MPSSDVPQEDTVQAKLPQAVAVQLGAALVQSLAETLQVRALILKGSAATIHGFRPVLQSSDVDVLLSRADAGRLMGALEGRGWRRRRTAPAPRQFELHSETLFHPEWPCDIDIHWRYPGLFAEPEVVLDRLWETSMTAPVAGRDVRMTDATGTALILAVHALRDPDRPRSETDLAAVATRLEDPAFARRFRDEVVRLRAQYPLRALFARSGETPPGHDLTPGERGNWDLEVESSGSTTLHWYVAFVSAPLRRKPRLVLSLARALLLALTASRAGYPNGGTPASRKLREALTEIGRLRRARARGVE</sequence>
<accession>A0ABX6H0U6</accession>
<evidence type="ECO:0000313" key="1">
    <source>
        <dbReference type="EMBL" id="QHC63414.1"/>
    </source>
</evidence>
<proteinExistence type="predicted"/>
<name>A0ABX6H0U6_9MICO</name>
<keyword evidence="2" id="KW-1185">Reference proteome</keyword>
<gene>
    <name evidence="1" type="ORF">GSU69_12470</name>
</gene>
<reference evidence="2" key="1">
    <citation type="submission" date="2019-12" db="EMBL/GenBank/DDBJ databases">
        <title>Complete and draft genome sequences of new strains and members of some known species of the genus Rathayibacter isolated from plants.</title>
        <authorList>
            <person name="Tarlachkov S.V."/>
            <person name="Starodumova I.P."/>
            <person name="Dorofeeva L.V."/>
            <person name="Prisyazhnaya N.V."/>
            <person name="Leyn S."/>
            <person name="Zlamal J."/>
            <person name="Elan M."/>
            <person name="Osterman A.L."/>
            <person name="Nadler S."/>
            <person name="Subbotin S.A."/>
            <person name="Evtushenko L.I."/>
        </authorList>
    </citation>
    <scope>NUCLEOTIDE SEQUENCE [LARGE SCALE GENOMIC DNA]</scope>
    <source>
        <strain evidence="2">VKM Ac-2802</strain>
    </source>
</reference>
<evidence type="ECO:0000313" key="2">
    <source>
        <dbReference type="Proteomes" id="UP000464597"/>
    </source>
</evidence>
<organism evidence="1 2">
    <name type="scientific">Rathayibacter festucae</name>
    <dbReference type="NCBI Taxonomy" id="110937"/>
    <lineage>
        <taxon>Bacteria</taxon>
        <taxon>Bacillati</taxon>
        <taxon>Actinomycetota</taxon>
        <taxon>Actinomycetes</taxon>
        <taxon>Micrococcales</taxon>
        <taxon>Microbacteriaceae</taxon>
        <taxon>Rathayibacter</taxon>
    </lineage>
</organism>
<dbReference type="Pfam" id="PF14907">
    <property type="entry name" value="NTP_transf_5"/>
    <property type="match status" value="1"/>
</dbReference>
<dbReference type="EMBL" id="CP047180">
    <property type="protein sequence ID" value="QHC63414.1"/>
    <property type="molecule type" value="Genomic_DNA"/>
</dbReference>
<dbReference type="InterPro" id="IPR039498">
    <property type="entry name" value="NTP_transf_5"/>
</dbReference>
<protein>
    <recommendedName>
        <fullName evidence="3">Nucleotidyltransferase family protein</fullName>
    </recommendedName>
</protein>
<evidence type="ECO:0008006" key="3">
    <source>
        <dbReference type="Google" id="ProtNLM"/>
    </source>
</evidence>